<dbReference type="Gene3D" id="3.20.20.80">
    <property type="entry name" value="Glycosidases"/>
    <property type="match status" value="1"/>
</dbReference>
<organism evidence="7 8">
    <name type="scientific">Cuscuta australis</name>
    <dbReference type="NCBI Taxonomy" id="267555"/>
    <lineage>
        <taxon>Eukaryota</taxon>
        <taxon>Viridiplantae</taxon>
        <taxon>Streptophyta</taxon>
        <taxon>Embryophyta</taxon>
        <taxon>Tracheophyta</taxon>
        <taxon>Spermatophyta</taxon>
        <taxon>Magnoliopsida</taxon>
        <taxon>eudicotyledons</taxon>
        <taxon>Gunneridae</taxon>
        <taxon>Pentapetalae</taxon>
        <taxon>asterids</taxon>
        <taxon>lamiids</taxon>
        <taxon>Solanales</taxon>
        <taxon>Convolvulaceae</taxon>
        <taxon>Cuscuteae</taxon>
        <taxon>Cuscuta</taxon>
        <taxon>Cuscuta subgen. Grammica</taxon>
        <taxon>Cuscuta sect. Cleistogrammica</taxon>
    </lineage>
</organism>
<dbReference type="PROSITE" id="PS00572">
    <property type="entry name" value="GLYCOSYL_HYDROL_F1_1"/>
    <property type="match status" value="1"/>
</dbReference>
<reference evidence="7 8" key="1">
    <citation type="submission" date="2018-06" db="EMBL/GenBank/DDBJ databases">
        <title>The Genome of Cuscuta australis (Dodder) Provides Insight into the Evolution of Plant Parasitism.</title>
        <authorList>
            <person name="Liu H."/>
        </authorList>
    </citation>
    <scope>NUCLEOTIDE SEQUENCE [LARGE SCALE GENOMIC DNA]</scope>
    <source>
        <strain evidence="8">cv. Yunnan</strain>
        <tissue evidence="7">Vines</tissue>
    </source>
</reference>
<dbReference type="GO" id="GO:0008422">
    <property type="term" value="F:beta-glucosidase activity"/>
    <property type="evidence" value="ECO:0007669"/>
    <property type="project" value="TreeGrafter"/>
</dbReference>
<evidence type="ECO:0000313" key="8">
    <source>
        <dbReference type="Proteomes" id="UP000249390"/>
    </source>
</evidence>
<gene>
    <name evidence="7" type="ORF">DM860_001222</name>
</gene>
<feature type="signal peptide" evidence="6">
    <location>
        <begin position="1"/>
        <end position="22"/>
    </location>
</feature>
<dbReference type="InterPro" id="IPR018120">
    <property type="entry name" value="Glyco_hydro_1_AS"/>
</dbReference>
<dbReference type="Proteomes" id="UP000249390">
    <property type="component" value="Unassembled WGS sequence"/>
</dbReference>
<accession>A0A328DTB2</accession>
<dbReference type="EMBL" id="NQVE01000097">
    <property type="protein sequence ID" value="RAL48902.1"/>
    <property type="molecule type" value="Genomic_DNA"/>
</dbReference>
<comment type="caution">
    <text evidence="7">The sequence shown here is derived from an EMBL/GenBank/DDBJ whole genome shotgun (WGS) entry which is preliminary data.</text>
</comment>
<dbReference type="SUPFAM" id="SSF51445">
    <property type="entry name" value="(Trans)glycosidases"/>
    <property type="match status" value="1"/>
</dbReference>
<feature type="active site" description="Nucleophile" evidence="4">
    <location>
        <position position="383"/>
    </location>
</feature>
<evidence type="ECO:0000256" key="6">
    <source>
        <dbReference type="SAM" id="SignalP"/>
    </source>
</evidence>
<keyword evidence="2" id="KW-0378">Hydrolase</keyword>
<evidence type="ECO:0000256" key="2">
    <source>
        <dbReference type="ARBA" id="ARBA00022801"/>
    </source>
</evidence>
<dbReference type="PRINTS" id="PR00131">
    <property type="entry name" value="GLHYDRLASE1"/>
</dbReference>
<dbReference type="GO" id="GO:0005975">
    <property type="term" value="P:carbohydrate metabolic process"/>
    <property type="evidence" value="ECO:0007669"/>
    <property type="project" value="InterPro"/>
</dbReference>
<evidence type="ECO:0000256" key="1">
    <source>
        <dbReference type="ARBA" id="ARBA00010838"/>
    </source>
</evidence>
<evidence type="ECO:0008006" key="9">
    <source>
        <dbReference type="Google" id="ProtNLM"/>
    </source>
</evidence>
<keyword evidence="3" id="KW-0326">Glycosidase</keyword>
<dbReference type="FunFam" id="3.20.20.80:FF:000020">
    <property type="entry name" value="Beta-glucosidase 12"/>
    <property type="match status" value="1"/>
</dbReference>
<dbReference type="PANTHER" id="PTHR10353">
    <property type="entry name" value="GLYCOSYL HYDROLASE"/>
    <property type="match status" value="1"/>
</dbReference>
<evidence type="ECO:0000256" key="5">
    <source>
        <dbReference type="RuleBase" id="RU003690"/>
    </source>
</evidence>
<name>A0A328DTB2_9ASTE</name>
<sequence>MAPNRSLSLLLLLAAVSASSSSSNNVKAAAAGVVPSTHFAAPFNRTSFPSDFVFGASSAAYQEDIQQLKEIGMDAFRLSISWTRILPSGKISGGINKKGVEFYNNVFNEIVAHGMKPFVTLFHWDTPQALEDEYGGFLSSKIVEDYRDYTELCFKLFGDRVKYWITLNEPLSYSMNAYAKGTFAPGRCSPYVGNCTHGNSATEPYIVAHNLLLSHAAAVNLYRQKYQKSQKGQIGVTLVTHWFVPKVKTVEGLKAPYRALDFYLGWFLDPITNGEYPPTMRALVGKRLPKFTAEESKLVKGSMDFLGINYYTTYYASPMLSAPNAVNLSYTTDSHLDLTPDKDGVPLGTPTPLDWLFIYPKGIRMLMLYIKQKYNNPPIYITENGVAEANNKKLSVQEALKDDVRIKYFEGHLWFLQKAVKEGANVKGHFVWSYLDSYEWDAGLTVRFGMTYVDYTTLKRYHKKSAYWFQKFLLKSPAN</sequence>
<protein>
    <recommendedName>
        <fullName evidence="9">Beta-glucosidase</fullName>
    </recommendedName>
</protein>
<feature type="chain" id="PRO_5016252979" description="Beta-glucosidase" evidence="6">
    <location>
        <begin position="23"/>
        <end position="479"/>
    </location>
</feature>
<evidence type="ECO:0000256" key="4">
    <source>
        <dbReference type="PROSITE-ProRule" id="PRU10055"/>
    </source>
</evidence>
<dbReference type="InterPro" id="IPR017853">
    <property type="entry name" value="GH"/>
</dbReference>
<dbReference type="InterPro" id="IPR001360">
    <property type="entry name" value="Glyco_hydro_1"/>
</dbReference>
<proteinExistence type="inferred from homology"/>
<dbReference type="Pfam" id="PF00232">
    <property type="entry name" value="Glyco_hydro_1"/>
    <property type="match status" value="1"/>
</dbReference>
<dbReference type="PANTHER" id="PTHR10353:SF297">
    <property type="entry name" value="VICIANIN HYDROLASE-LIKE"/>
    <property type="match status" value="1"/>
</dbReference>
<dbReference type="AlphaFoldDB" id="A0A328DTB2"/>
<evidence type="ECO:0000256" key="3">
    <source>
        <dbReference type="ARBA" id="ARBA00023295"/>
    </source>
</evidence>
<evidence type="ECO:0000313" key="7">
    <source>
        <dbReference type="EMBL" id="RAL48902.1"/>
    </source>
</evidence>
<keyword evidence="6" id="KW-0732">Signal</keyword>
<comment type="similarity">
    <text evidence="1 5">Belongs to the glycosyl hydrolase 1 family.</text>
</comment>
<keyword evidence="8" id="KW-1185">Reference proteome</keyword>